<evidence type="ECO:0000313" key="1">
    <source>
        <dbReference type="EMBL" id="MET4632094.1"/>
    </source>
</evidence>
<gene>
    <name evidence="1" type="ORF">ABIE08_000007</name>
</gene>
<reference evidence="1 2" key="1">
    <citation type="submission" date="2024-06" db="EMBL/GenBank/DDBJ databases">
        <title>Sorghum-associated microbial communities from plants grown in Nebraska, USA.</title>
        <authorList>
            <person name="Schachtman D."/>
        </authorList>
    </citation>
    <scope>NUCLEOTIDE SEQUENCE [LARGE SCALE GENOMIC DNA]</scope>
    <source>
        <strain evidence="1 2">3207</strain>
    </source>
</reference>
<dbReference type="Proteomes" id="UP001549321">
    <property type="component" value="Unassembled WGS sequence"/>
</dbReference>
<accession>A0ABV2QSU2</accession>
<sequence length="156" mass="17021">MPALRYVAIPSTAAAHYRSGGLDANGQAPERRLSDGQGVPCRHCLDIVPAGSDYLILAHRPFETINPYAELGPIFLCADACVRAEESDALPPMLTSTAYIIRGYSADERIVYGSGKVVPRERLGAEADERLARDDIAFVHVRSSTNNCFQCRIERG</sequence>
<dbReference type="Pfam" id="PF06718">
    <property type="entry name" value="DUF1203"/>
    <property type="match status" value="1"/>
</dbReference>
<dbReference type="RefSeq" id="WP_354547808.1">
    <property type="nucleotide sequence ID" value="NZ_JBEPSM010000001.1"/>
</dbReference>
<keyword evidence="2" id="KW-1185">Reference proteome</keyword>
<comment type="caution">
    <text evidence="1">The sequence shown here is derived from an EMBL/GenBank/DDBJ whole genome shotgun (WGS) entry which is preliminary data.</text>
</comment>
<dbReference type="InterPro" id="IPR009593">
    <property type="entry name" value="DUF1203"/>
</dbReference>
<evidence type="ECO:0000313" key="2">
    <source>
        <dbReference type="Proteomes" id="UP001549321"/>
    </source>
</evidence>
<organism evidence="1 2">
    <name type="scientific">Kaistia defluvii</name>
    <dbReference type="NCBI Taxonomy" id="410841"/>
    <lineage>
        <taxon>Bacteria</taxon>
        <taxon>Pseudomonadati</taxon>
        <taxon>Pseudomonadota</taxon>
        <taxon>Alphaproteobacteria</taxon>
        <taxon>Hyphomicrobiales</taxon>
        <taxon>Kaistiaceae</taxon>
        <taxon>Kaistia</taxon>
    </lineage>
</organism>
<proteinExistence type="predicted"/>
<evidence type="ECO:0008006" key="3">
    <source>
        <dbReference type="Google" id="ProtNLM"/>
    </source>
</evidence>
<name>A0ABV2QSU2_9HYPH</name>
<protein>
    <recommendedName>
        <fullName evidence="3">DUF1203 domain-containing protein</fullName>
    </recommendedName>
</protein>
<dbReference type="PIRSF" id="PIRSF034110">
    <property type="entry name" value="DUF1203"/>
    <property type="match status" value="1"/>
</dbReference>
<dbReference type="EMBL" id="JBEPSM010000001">
    <property type="protein sequence ID" value="MET4632094.1"/>
    <property type="molecule type" value="Genomic_DNA"/>
</dbReference>